<dbReference type="EMBL" id="AP019376">
    <property type="protein sequence ID" value="BBH85706.1"/>
    <property type="molecule type" value="Genomic_DNA"/>
</dbReference>
<gene>
    <name evidence="1" type="ORF">KTC_04570</name>
</gene>
<accession>A0A455SD76</accession>
<name>A0A455SD76_9CHLR</name>
<protein>
    <submittedName>
        <fullName evidence="1">Uncharacterized protein</fullName>
    </submittedName>
</protein>
<sequence>MTEQRTIAEKLTHVLWIGGTPGAGKSSICQFISRIYVFLDYRVDPRQRDHSARRLAQKDEQHRRWLQKNMKQRWLETPTDVLAQDFIQAGQDLSLVLEDLLAMPTEPMIVAEGNFMPEAVLPYLSSPQQAIWLVPTKAFNEYARRTRFEEQKKRFHAISTYPAPEDPERHLRALVERDALITCHVKAQAQRLQLPCYEIDGSRSLAEMIELVEQHFYPYIVEHMSKLKPL</sequence>
<dbReference type="SUPFAM" id="SSF52540">
    <property type="entry name" value="P-loop containing nucleoside triphosphate hydrolases"/>
    <property type="match status" value="1"/>
</dbReference>
<dbReference type="InterPro" id="IPR027417">
    <property type="entry name" value="P-loop_NTPase"/>
</dbReference>
<reference evidence="1" key="1">
    <citation type="submission" date="2018-12" db="EMBL/GenBank/DDBJ databases">
        <title>Novel natural products biosynthetic potential of the class Ktedonobacteria.</title>
        <authorList>
            <person name="Zheng Y."/>
            <person name="Saitou A."/>
            <person name="Wang C.M."/>
            <person name="Toyoda A."/>
            <person name="Minakuchi Y."/>
            <person name="Sekiguchi Y."/>
            <person name="Ueda K."/>
            <person name="Takano H."/>
            <person name="Sakai Y."/>
            <person name="Yokota A."/>
            <person name="Yabe S."/>
        </authorList>
    </citation>
    <scope>NUCLEOTIDE SEQUENCE</scope>
    <source>
        <strain evidence="1">COM3</strain>
    </source>
</reference>
<dbReference type="AlphaFoldDB" id="A0A455SD76"/>
<proteinExistence type="predicted"/>
<dbReference type="Gene3D" id="3.40.50.300">
    <property type="entry name" value="P-loop containing nucleotide triphosphate hydrolases"/>
    <property type="match status" value="1"/>
</dbReference>
<evidence type="ECO:0000313" key="1">
    <source>
        <dbReference type="EMBL" id="BBH85706.1"/>
    </source>
</evidence>
<organism evidence="1">
    <name type="scientific">Thermosporothrix sp. COM3</name>
    <dbReference type="NCBI Taxonomy" id="2490863"/>
    <lineage>
        <taxon>Bacteria</taxon>
        <taxon>Bacillati</taxon>
        <taxon>Chloroflexota</taxon>
        <taxon>Ktedonobacteria</taxon>
        <taxon>Ktedonobacterales</taxon>
        <taxon>Thermosporotrichaceae</taxon>
        <taxon>Thermosporothrix</taxon>
    </lineage>
</organism>